<dbReference type="AlphaFoldDB" id="A0A653DD53"/>
<dbReference type="EMBL" id="CAACVG010011464">
    <property type="protein sequence ID" value="VEN58135.1"/>
    <property type="molecule type" value="Genomic_DNA"/>
</dbReference>
<proteinExistence type="predicted"/>
<organism evidence="1 2">
    <name type="scientific">Callosobruchus maculatus</name>
    <name type="common">Southern cowpea weevil</name>
    <name type="synonym">Pulse bruchid</name>
    <dbReference type="NCBI Taxonomy" id="64391"/>
    <lineage>
        <taxon>Eukaryota</taxon>
        <taxon>Metazoa</taxon>
        <taxon>Ecdysozoa</taxon>
        <taxon>Arthropoda</taxon>
        <taxon>Hexapoda</taxon>
        <taxon>Insecta</taxon>
        <taxon>Pterygota</taxon>
        <taxon>Neoptera</taxon>
        <taxon>Endopterygota</taxon>
        <taxon>Coleoptera</taxon>
        <taxon>Polyphaga</taxon>
        <taxon>Cucujiformia</taxon>
        <taxon>Chrysomeloidea</taxon>
        <taxon>Chrysomelidae</taxon>
        <taxon>Bruchinae</taxon>
        <taxon>Bruchini</taxon>
        <taxon>Callosobruchus</taxon>
    </lineage>
</organism>
<reference evidence="1 2" key="1">
    <citation type="submission" date="2019-01" db="EMBL/GenBank/DDBJ databases">
        <authorList>
            <person name="Sayadi A."/>
        </authorList>
    </citation>
    <scope>NUCLEOTIDE SEQUENCE [LARGE SCALE GENOMIC DNA]</scope>
</reference>
<evidence type="ECO:0000313" key="1">
    <source>
        <dbReference type="EMBL" id="VEN58135.1"/>
    </source>
</evidence>
<accession>A0A653DD53</accession>
<keyword evidence="2" id="KW-1185">Reference proteome</keyword>
<name>A0A653DD53_CALMS</name>
<dbReference type="Proteomes" id="UP000410492">
    <property type="component" value="Unassembled WGS sequence"/>
</dbReference>
<gene>
    <name evidence="1" type="ORF">CALMAC_LOCUS16567</name>
</gene>
<sequence length="91" mass="10857">MTKDKYKAKKPLYCYKCDTAKKSVIGYLSHQSQCGVHENDAKIPCAQCGRKVLPVSMPVHIKMRYVDYHNVFKRKFNRRYIKVLRRKSRIY</sequence>
<evidence type="ECO:0000313" key="2">
    <source>
        <dbReference type="Proteomes" id="UP000410492"/>
    </source>
</evidence>
<protein>
    <submittedName>
        <fullName evidence="1">Uncharacterized protein</fullName>
    </submittedName>
</protein>